<dbReference type="Proteomes" id="UP000053660">
    <property type="component" value="Unassembled WGS sequence"/>
</dbReference>
<proteinExistence type="predicted"/>
<feature type="compositionally biased region" description="Basic and acidic residues" evidence="1">
    <location>
        <begin position="186"/>
        <end position="204"/>
    </location>
</feature>
<feature type="compositionally biased region" description="Basic and acidic residues" evidence="1">
    <location>
        <begin position="408"/>
        <end position="427"/>
    </location>
</feature>
<name>A0A0B1SD00_OESDE</name>
<evidence type="ECO:0000256" key="1">
    <source>
        <dbReference type="SAM" id="MobiDB-lite"/>
    </source>
</evidence>
<feature type="non-terminal residue" evidence="2">
    <location>
        <position position="490"/>
    </location>
</feature>
<feature type="region of interest" description="Disordered" evidence="1">
    <location>
        <begin position="145"/>
        <end position="229"/>
    </location>
</feature>
<feature type="compositionally biased region" description="Basic residues" evidence="1">
    <location>
        <begin position="160"/>
        <end position="169"/>
    </location>
</feature>
<feature type="region of interest" description="Disordered" evidence="1">
    <location>
        <begin position="304"/>
        <end position="341"/>
    </location>
</feature>
<feature type="compositionally biased region" description="Basic and acidic residues" evidence="1">
    <location>
        <begin position="98"/>
        <end position="116"/>
    </location>
</feature>
<feature type="compositionally biased region" description="Basic and acidic residues" evidence="1">
    <location>
        <begin position="320"/>
        <end position="339"/>
    </location>
</feature>
<feature type="non-terminal residue" evidence="2">
    <location>
        <position position="1"/>
    </location>
</feature>
<evidence type="ECO:0000313" key="2">
    <source>
        <dbReference type="EMBL" id="KHJ83138.1"/>
    </source>
</evidence>
<reference evidence="2 3" key="1">
    <citation type="submission" date="2014-03" db="EMBL/GenBank/DDBJ databases">
        <title>Draft genome of the hookworm Oesophagostomum dentatum.</title>
        <authorList>
            <person name="Mitreva M."/>
        </authorList>
    </citation>
    <scope>NUCLEOTIDE SEQUENCE [LARGE SCALE GENOMIC DNA]</scope>
    <source>
        <strain evidence="2 3">OD-Hann</strain>
    </source>
</reference>
<feature type="compositionally biased region" description="Basic and acidic residues" evidence="1">
    <location>
        <begin position="473"/>
        <end position="490"/>
    </location>
</feature>
<sequence>SESKRIVEVEESTIEGPERVVICETHEVTVTTETEHPPPAPQDTSEPTEPRSPTADDHEEETLPDIPQENSKTPKLPRKQHTFSLGEKIPDTSSELKAITHESKADEEREEAKVEKESEDEVSPPPKFIMTVKTPEAMRKHLAFVVSESEPQEPAVPSSPKKKRKKIVKQRSMPESNKTGRFSRKVHYDKTEESRCPLHRRGEITEPIATVGPTAEKRRRARSEDSRKFGKLAEEKSKLEKIAMSMRTPFTLRKIRTFMVEEKPKAEEIRTSKSDEPLIHTKVSFAQEVEELVLEKTVEAVGPQAVATPHTKRKYQTRSESLDAKEPAEEHEDHAEKFILKTSTPLTMRKFQTFTIEDKKSTEQPVKSQTADNIDIIAKLEREAELNDEPPLKTSDMYVLTTMTPLPLRKEPPNESHLERIAREKSRSTSRSPEKGGLFVMGSKTPRSYQSVSDETPAERDVVKCAVVQPQRPDLDLESPKKDSQSDRAE</sequence>
<protein>
    <submittedName>
        <fullName evidence="2">Uncharacterized protein</fullName>
    </submittedName>
</protein>
<feature type="region of interest" description="Disordered" evidence="1">
    <location>
        <begin position="25"/>
        <end position="128"/>
    </location>
</feature>
<keyword evidence="3" id="KW-1185">Reference proteome</keyword>
<evidence type="ECO:0000313" key="3">
    <source>
        <dbReference type="Proteomes" id="UP000053660"/>
    </source>
</evidence>
<feature type="compositionally biased region" description="Polar residues" evidence="1">
    <location>
        <begin position="445"/>
        <end position="454"/>
    </location>
</feature>
<feature type="region of interest" description="Disordered" evidence="1">
    <location>
        <begin position="404"/>
        <end position="490"/>
    </location>
</feature>
<dbReference type="OrthoDB" id="5864201at2759"/>
<dbReference type="AlphaFoldDB" id="A0A0B1SD00"/>
<gene>
    <name evidence="2" type="ORF">OESDEN_17165</name>
</gene>
<organism evidence="2 3">
    <name type="scientific">Oesophagostomum dentatum</name>
    <name type="common">Nodular worm</name>
    <dbReference type="NCBI Taxonomy" id="61180"/>
    <lineage>
        <taxon>Eukaryota</taxon>
        <taxon>Metazoa</taxon>
        <taxon>Ecdysozoa</taxon>
        <taxon>Nematoda</taxon>
        <taxon>Chromadorea</taxon>
        <taxon>Rhabditida</taxon>
        <taxon>Rhabditina</taxon>
        <taxon>Rhabditomorpha</taxon>
        <taxon>Strongyloidea</taxon>
        <taxon>Strongylidae</taxon>
        <taxon>Oesophagostomum</taxon>
    </lineage>
</organism>
<accession>A0A0B1SD00</accession>
<dbReference type="EMBL" id="KN574970">
    <property type="protein sequence ID" value="KHJ83138.1"/>
    <property type="molecule type" value="Genomic_DNA"/>
</dbReference>